<dbReference type="Proteomes" id="UP001501221">
    <property type="component" value="Unassembled WGS sequence"/>
</dbReference>
<evidence type="ECO:0000259" key="2">
    <source>
        <dbReference type="Pfam" id="PF01345"/>
    </source>
</evidence>
<evidence type="ECO:0008006" key="6">
    <source>
        <dbReference type="Google" id="ProtNLM"/>
    </source>
</evidence>
<protein>
    <recommendedName>
        <fullName evidence="6">DUF11 domain-containing protein</fullName>
    </recommendedName>
</protein>
<feature type="chain" id="PRO_5047318895" description="DUF11 domain-containing protein" evidence="1">
    <location>
        <begin position="27"/>
        <end position="605"/>
    </location>
</feature>
<dbReference type="Pfam" id="PF25549">
    <property type="entry name" value="DUF7927"/>
    <property type="match status" value="1"/>
</dbReference>
<evidence type="ECO:0000259" key="3">
    <source>
        <dbReference type="Pfam" id="PF25549"/>
    </source>
</evidence>
<gene>
    <name evidence="4" type="ORF">GCM10009123_21340</name>
</gene>
<dbReference type="EMBL" id="BAAAFM010000008">
    <property type="protein sequence ID" value="GAA0213866.1"/>
    <property type="molecule type" value="Genomic_DNA"/>
</dbReference>
<feature type="signal peptide" evidence="1">
    <location>
        <begin position="1"/>
        <end position="26"/>
    </location>
</feature>
<dbReference type="NCBIfam" id="TIGR01451">
    <property type="entry name" value="B_ant_repeat"/>
    <property type="match status" value="1"/>
</dbReference>
<feature type="domain" description="DUF11" evidence="2">
    <location>
        <begin position="506"/>
        <end position="575"/>
    </location>
</feature>
<sequence>MKNLGQCIYILCVTLILSFISVKASATAFFETGEAQVTTTLDNGGWVTVNLQKSYVSPVVIAGSVSHNNVNSLSARIRNVSGNSFEIGVQSPCESFNQYAGTTPPAANTCPIVPWVSESIQWIVIEQGTWVFPDGTKVEAYNHPTNTLRSKAGSGTARDIVSFSHTYTTRPAIIHSVSSFNEADWVTSSVWGPTTRSNWPDTTGFSITLEGGEAENSHATEVIGWMAIEPVTGLNNGNRYSAGVVDRIVDRHNDECQIINIGASYTSVPNVIAKHNTMAGGDGGWVRLCGTEVGLSSFFVHMDEDQVTDVDRTGIDEAVSWFAFESGSFGVLEFLTATKTVTDEDSDGVAGPGELLTYSVTITNQQDDFAQVNNPASTGPEFIDLLDTNVSFDSVVSASSGSLTFNSTAGRLEWQGSVPASSTVTLQYRVRVNPDMSICVLSSINNQGQLNMDPIEDTSVIGDIDNLNQVTEFTDDPSRDDGVDSDADGATADDDATVITAGCLADISVTKDDSSVSYTPGQASSYTIVVSSSGPHTVNGMQVSDSLPSGLTISGAISCSVTTGTGSCGAQSISGQNYSQSINLDKDSAITIVIPVIYDTDPSSF</sequence>
<name>A0ABN0T6K0_9GAMM</name>
<proteinExistence type="predicted"/>
<dbReference type="InterPro" id="IPR001434">
    <property type="entry name" value="OmcB-like_DUF11"/>
</dbReference>
<reference evidence="4 5" key="1">
    <citation type="journal article" date="2019" name="Int. J. Syst. Evol. Microbiol.">
        <title>The Global Catalogue of Microorganisms (GCM) 10K type strain sequencing project: providing services to taxonomists for standard genome sequencing and annotation.</title>
        <authorList>
            <consortium name="The Broad Institute Genomics Platform"/>
            <consortium name="The Broad Institute Genome Sequencing Center for Infectious Disease"/>
            <person name="Wu L."/>
            <person name="Ma J."/>
        </authorList>
    </citation>
    <scope>NUCLEOTIDE SEQUENCE [LARGE SCALE GENOMIC DNA]</scope>
    <source>
        <strain evidence="4 5">JCM 16211</strain>
    </source>
</reference>
<evidence type="ECO:0000256" key="1">
    <source>
        <dbReference type="SAM" id="SignalP"/>
    </source>
</evidence>
<feature type="domain" description="DUF7927" evidence="3">
    <location>
        <begin position="335"/>
        <end position="435"/>
    </location>
</feature>
<evidence type="ECO:0000313" key="4">
    <source>
        <dbReference type="EMBL" id="GAA0213866.1"/>
    </source>
</evidence>
<comment type="caution">
    <text evidence="4">The sequence shown here is derived from an EMBL/GenBank/DDBJ whole genome shotgun (WGS) entry which is preliminary data.</text>
</comment>
<evidence type="ECO:0000313" key="5">
    <source>
        <dbReference type="Proteomes" id="UP001501221"/>
    </source>
</evidence>
<dbReference type="InterPro" id="IPR047589">
    <property type="entry name" value="DUF11_rpt"/>
</dbReference>
<keyword evidence="5" id="KW-1185">Reference proteome</keyword>
<dbReference type="InterPro" id="IPR057687">
    <property type="entry name" value="DUF7927"/>
</dbReference>
<keyword evidence="1" id="KW-0732">Signal</keyword>
<dbReference type="Pfam" id="PF01345">
    <property type="entry name" value="DUF11"/>
    <property type="match status" value="1"/>
</dbReference>
<accession>A0ABN0T6K0</accession>
<organism evidence="4 5">
    <name type="scientific">Kangiella japonica</name>
    <dbReference type="NCBI Taxonomy" id="647384"/>
    <lineage>
        <taxon>Bacteria</taxon>
        <taxon>Pseudomonadati</taxon>
        <taxon>Pseudomonadota</taxon>
        <taxon>Gammaproteobacteria</taxon>
        <taxon>Kangiellales</taxon>
        <taxon>Kangiellaceae</taxon>
        <taxon>Kangiella</taxon>
    </lineage>
</organism>